<dbReference type="EMBL" id="BRZM01002530">
    <property type="protein sequence ID" value="GLD74841.1"/>
    <property type="molecule type" value="Genomic_DNA"/>
</dbReference>
<evidence type="ECO:0000256" key="2">
    <source>
        <dbReference type="SAM" id="MobiDB-lite"/>
    </source>
</evidence>
<gene>
    <name evidence="3" type="ORF">AKAME5_002617300</name>
</gene>
<accession>A0AAD3NPJ5</accession>
<reference evidence="3" key="1">
    <citation type="submission" date="2022-08" db="EMBL/GenBank/DDBJ databases">
        <title>Genome sequencing of akame (Lates japonicus).</title>
        <authorList>
            <person name="Hashiguchi Y."/>
            <person name="Takahashi H."/>
        </authorList>
    </citation>
    <scope>NUCLEOTIDE SEQUENCE</scope>
    <source>
        <strain evidence="3">Kochi</strain>
    </source>
</reference>
<dbReference type="Proteomes" id="UP001279410">
    <property type="component" value="Unassembled WGS sequence"/>
</dbReference>
<evidence type="ECO:0000313" key="3">
    <source>
        <dbReference type="EMBL" id="GLD74841.1"/>
    </source>
</evidence>
<name>A0AAD3NPJ5_LATJO</name>
<comment type="caution">
    <text evidence="3">The sequence shown here is derived from an EMBL/GenBank/DDBJ whole genome shotgun (WGS) entry which is preliminary data.</text>
</comment>
<proteinExistence type="predicted"/>
<keyword evidence="4" id="KW-1185">Reference proteome</keyword>
<feature type="coiled-coil region" evidence="1">
    <location>
        <begin position="105"/>
        <end position="132"/>
    </location>
</feature>
<organism evidence="3 4">
    <name type="scientific">Lates japonicus</name>
    <name type="common">Japanese lates</name>
    <dbReference type="NCBI Taxonomy" id="270547"/>
    <lineage>
        <taxon>Eukaryota</taxon>
        <taxon>Metazoa</taxon>
        <taxon>Chordata</taxon>
        <taxon>Craniata</taxon>
        <taxon>Vertebrata</taxon>
        <taxon>Euteleostomi</taxon>
        <taxon>Actinopterygii</taxon>
        <taxon>Neopterygii</taxon>
        <taxon>Teleostei</taxon>
        <taxon>Neoteleostei</taxon>
        <taxon>Acanthomorphata</taxon>
        <taxon>Carangaria</taxon>
        <taxon>Carangaria incertae sedis</taxon>
        <taxon>Centropomidae</taxon>
        <taxon>Lates</taxon>
    </lineage>
</organism>
<dbReference type="AlphaFoldDB" id="A0AAD3NPJ5"/>
<protein>
    <submittedName>
        <fullName evidence="3">Uncharacterized protein</fullName>
    </submittedName>
</protein>
<feature type="non-terminal residue" evidence="3">
    <location>
        <position position="1"/>
    </location>
</feature>
<sequence length="177" mass="20170">MIDRIKMCHKSFGTQSTCNYELKPVAFHSENTANQSEAIPDTQTTTPSPVVVDAPKTNTVVTDLSDDMSHEAYQELKRPFLPTYESFYNSSYVQLPGSDLPEPVRDVVKRNKDNYEMNSKEIEEAVEEYEENRGVIDEWCNLAPESEADRLECISELEAAEPDHDNVQENVPDYSQQ</sequence>
<evidence type="ECO:0000256" key="1">
    <source>
        <dbReference type="SAM" id="Coils"/>
    </source>
</evidence>
<evidence type="ECO:0000313" key="4">
    <source>
        <dbReference type="Proteomes" id="UP001279410"/>
    </source>
</evidence>
<feature type="region of interest" description="Disordered" evidence="2">
    <location>
        <begin position="158"/>
        <end position="177"/>
    </location>
</feature>
<keyword evidence="1" id="KW-0175">Coiled coil</keyword>